<evidence type="ECO:0000256" key="15">
    <source>
        <dbReference type="HAMAP-Rule" id="MF_00104"/>
    </source>
</evidence>
<dbReference type="RefSeq" id="WP_115025625.1">
    <property type="nucleotide sequence ID" value="NZ_UGHZ01000001.1"/>
</dbReference>
<dbReference type="GO" id="GO:0005737">
    <property type="term" value="C:cytoplasm"/>
    <property type="evidence" value="ECO:0007669"/>
    <property type="project" value="UniProtKB-SubCell"/>
</dbReference>
<protein>
    <recommendedName>
        <fullName evidence="15">Ribonuclease 3</fullName>
        <ecNumber evidence="15">3.1.26.3</ecNumber>
    </recommendedName>
    <alternativeName>
        <fullName evidence="15">Ribonuclease III</fullName>
        <shortName evidence="15">RNase III</shortName>
    </alternativeName>
</protein>
<comment type="subunit">
    <text evidence="4 15">Homodimer.</text>
</comment>
<keyword evidence="6 15" id="KW-0698">rRNA processing</keyword>
<dbReference type="InterPro" id="IPR000999">
    <property type="entry name" value="RNase_III_dom"/>
</dbReference>
<evidence type="ECO:0000256" key="5">
    <source>
        <dbReference type="ARBA" id="ARBA00022490"/>
    </source>
</evidence>
<comment type="function">
    <text evidence="15">Digests double-stranded RNA. Involved in the processing of primary rRNA transcript to yield the immediate precursors to the large and small rRNAs (23S and 16S). Processes some mRNAs, and tRNAs when they are encoded in the rRNA operon. Processes pre-crRNA and tracrRNA of type II CRISPR loci if present in the organism.</text>
</comment>
<dbReference type="SUPFAM" id="SSF54768">
    <property type="entry name" value="dsRNA-binding domain-like"/>
    <property type="match status" value="1"/>
</dbReference>
<dbReference type="NCBIfam" id="TIGR02191">
    <property type="entry name" value="RNaseIII"/>
    <property type="match status" value="1"/>
</dbReference>
<comment type="subcellular location">
    <subcellularLocation>
        <location evidence="2 15">Cytoplasm</location>
    </subcellularLocation>
</comment>
<dbReference type="GO" id="GO:0003725">
    <property type="term" value="F:double-stranded RNA binding"/>
    <property type="evidence" value="ECO:0007669"/>
    <property type="project" value="TreeGrafter"/>
</dbReference>
<dbReference type="GO" id="GO:0008033">
    <property type="term" value="P:tRNA processing"/>
    <property type="evidence" value="ECO:0007669"/>
    <property type="project" value="UniProtKB-KW"/>
</dbReference>
<keyword evidence="10 15" id="KW-0479">Metal-binding</keyword>
<dbReference type="Proteomes" id="UP000255335">
    <property type="component" value="Unassembled WGS sequence"/>
</dbReference>
<dbReference type="GO" id="GO:0010468">
    <property type="term" value="P:regulation of gene expression"/>
    <property type="evidence" value="ECO:0007669"/>
    <property type="project" value="TreeGrafter"/>
</dbReference>
<dbReference type="InterPro" id="IPR036389">
    <property type="entry name" value="RNase_III_sf"/>
</dbReference>
<comment type="catalytic activity">
    <reaction evidence="1 15">
        <text>Endonucleolytic cleavage to 5'-phosphomonoester.</text>
        <dbReference type="EC" id="3.1.26.3"/>
    </reaction>
</comment>
<dbReference type="AlphaFoldDB" id="A0A377JLY2"/>
<evidence type="ECO:0000313" key="18">
    <source>
        <dbReference type="EMBL" id="STP08799.1"/>
    </source>
</evidence>
<dbReference type="HAMAP" id="MF_00104">
    <property type="entry name" value="RNase_III"/>
    <property type="match status" value="1"/>
</dbReference>
<keyword evidence="9 15" id="KW-0540">Nuclease</keyword>
<dbReference type="EMBL" id="UGHZ01000001">
    <property type="protein sequence ID" value="STP08799.1"/>
    <property type="molecule type" value="Genomic_DNA"/>
</dbReference>
<accession>A0A377JLY2</accession>
<keyword evidence="5 15" id="KW-0963">Cytoplasm</keyword>
<evidence type="ECO:0000256" key="10">
    <source>
        <dbReference type="ARBA" id="ARBA00022723"/>
    </source>
</evidence>
<evidence type="ECO:0000256" key="1">
    <source>
        <dbReference type="ARBA" id="ARBA00000109"/>
    </source>
</evidence>
<dbReference type="Pfam" id="PF14622">
    <property type="entry name" value="Ribonucleas_3_3"/>
    <property type="match status" value="1"/>
</dbReference>
<evidence type="ECO:0000259" key="16">
    <source>
        <dbReference type="PROSITE" id="PS50137"/>
    </source>
</evidence>
<evidence type="ECO:0000256" key="12">
    <source>
        <dbReference type="ARBA" id="ARBA00022801"/>
    </source>
</evidence>
<dbReference type="PANTHER" id="PTHR11207:SF0">
    <property type="entry name" value="RIBONUCLEASE 3"/>
    <property type="match status" value="1"/>
</dbReference>
<evidence type="ECO:0000256" key="9">
    <source>
        <dbReference type="ARBA" id="ARBA00022722"/>
    </source>
</evidence>
<dbReference type="GO" id="GO:0006364">
    <property type="term" value="P:rRNA processing"/>
    <property type="evidence" value="ECO:0007669"/>
    <property type="project" value="UniProtKB-UniRule"/>
</dbReference>
<feature type="active site" evidence="15">
    <location>
        <position position="50"/>
    </location>
</feature>
<dbReference type="FunFam" id="3.30.160.20:FF:000003">
    <property type="entry name" value="Ribonuclease 3"/>
    <property type="match status" value="1"/>
</dbReference>
<dbReference type="Gene3D" id="1.10.1520.10">
    <property type="entry name" value="Ribonuclease III domain"/>
    <property type="match status" value="1"/>
</dbReference>
<feature type="domain" description="DRBM" evidence="16">
    <location>
        <begin position="160"/>
        <end position="229"/>
    </location>
</feature>
<evidence type="ECO:0000256" key="11">
    <source>
        <dbReference type="ARBA" id="ARBA00022759"/>
    </source>
</evidence>
<dbReference type="CDD" id="cd10845">
    <property type="entry name" value="DSRM_RNAse_III_family"/>
    <property type="match status" value="1"/>
</dbReference>
<dbReference type="PROSITE" id="PS50142">
    <property type="entry name" value="RNASE_3_2"/>
    <property type="match status" value="1"/>
</dbReference>
<keyword evidence="12 15" id="KW-0378">Hydrolase</keyword>
<dbReference type="PANTHER" id="PTHR11207">
    <property type="entry name" value="RIBONUCLEASE III"/>
    <property type="match status" value="1"/>
</dbReference>
<dbReference type="SMART" id="SM00535">
    <property type="entry name" value="RIBOc"/>
    <property type="match status" value="1"/>
</dbReference>
<gene>
    <name evidence="15 18" type="primary">rnc</name>
    <name evidence="18" type="ORF">NCTC12221_00217</name>
</gene>
<organism evidence="18 19">
    <name type="scientific">Helicobacter cinaedi</name>
    <dbReference type="NCBI Taxonomy" id="213"/>
    <lineage>
        <taxon>Bacteria</taxon>
        <taxon>Pseudomonadati</taxon>
        <taxon>Campylobacterota</taxon>
        <taxon>Epsilonproteobacteria</taxon>
        <taxon>Campylobacterales</taxon>
        <taxon>Helicobacteraceae</taxon>
        <taxon>Helicobacter</taxon>
    </lineage>
</organism>
<evidence type="ECO:0000256" key="7">
    <source>
        <dbReference type="ARBA" id="ARBA00022664"/>
    </source>
</evidence>
<dbReference type="GO" id="GO:0006397">
    <property type="term" value="P:mRNA processing"/>
    <property type="evidence" value="ECO:0007669"/>
    <property type="project" value="UniProtKB-UniRule"/>
</dbReference>
<keyword evidence="7 15" id="KW-0507">mRNA processing</keyword>
<dbReference type="CDD" id="cd00593">
    <property type="entry name" value="RIBOc"/>
    <property type="match status" value="1"/>
</dbReference>
<evidence type="ECO:0000256" key="3">
    <source>
        <dbReference type="ARBA" id="ARBA00010183"/>
    </source>
</evidence>
<keyword evidence="8 15" id="KW-0819">tRNA processing</keyword>
<keyword evidence="13 15" id="KW-0460">Magnesium</keyword>
<keyword evidence="15" id="KW-0699">rRNA-binding</keyword>
<dbReference type="GO" id="GO:0004525">
    <property type="term" value="F:ribonuclease III activity"/>
    <property type="evidence" value="ECO:0007669"/>
    <property type="project" value="UniProtKB-UniRule"/>
</dbReference>
<name>A0A377JLY2_9HELI</name>
<evidence type="ECO:0000256" key="2">
    <source>
        <dbReference type="ARBA" id="ARBA00004496"/>
    </source>
</evidence>
<dbReference type="PROSITE" id="PS50137">
    <property type="entry name" value="DS_RBD"/>
    <property type="match status" value="1"/>
</dbReference>
<dbReference type="Gene3D" id="3.30.160.20">
    <property type="match status" value="1"/>
</dbReference>
<comment type="similarity">
    <text evidence="3">Belongs to the ribonuclease III family.</text>
</comment>
<feature type="domain" description="RNase III" evidence="17">
    <location>
        <begin position="10"/>
        <end position="133"/>
    </location>
</feature>
<evidence type="ECO:0000256" key="13">
    <source>
        <dbReference type="ARBA" id="ARBA00022842"/>
    </source>
</evidence>
<dbReference type="FunFam" id="1.10.1520.10:FF:000001">
    <property type="entry name" value="Ribonuclease 3"/>
    <property type="match status" value="1"/>
</dbReference>
<evidence type="ECO:0000256" key="6">
    <source>
        <dbReference type="ARBA" id="ARBA00022552"/>
    </source>
</evidence>
<feature type="binding site" evidence="15">
    <location>
        <position position="122"/>
    </location>
    <ligand>
        <name>Mg(2+)</name>
        <dbReference type="ChEBI" id="CHEBI:18420"/>
    </ligand>
</feature>
<evidence type="ECO:0000256" key="14">
    <source>
        <dbReference type="ARBA" id="ARBA00022884"/>
    </source>
</evidence>
<dbReference type="GO" id="GO:0046872">
    <property type="term" value="F:metal ion binding"/>
    <property type="evidence" value="ECO:0007669"/>
    <property type="project" value="UniProtKB-KW"/>
</dbReference>
<dbReference type="Pfam" id="PF00035">
    <property type="entry name" value="dsrm"/>
    <property type="match status" value="1"/>
</dbReference>
<dbReference type="InterPro" id="IPR014720">
    <property type="entry name" value="dsRBD_dom"/>
</dbReference>
<evidence type="ECO:0000256" key="8">
    <source>
        <dbReference type="ARBA" id="ARBA00022694"/>
    </source>
</evidence>
<evidence type="ECO:0000256" key="4">
    <source>
        <dbReference type="ARBA" id="ARBA00011738"/>
    </source>
</evidence>
<feature type="binding site" evidence="15">
    <location>
        <position position="119"/>
    </location>
    <ligand>
        <name>Mg(2+)</name>
        <dbReference type="ChEBI" id="CHEBI:18420"/>
    </ligand>
</feature>
<dbReference type="EC" id="3.1.26.3" evidence="15"/>
<keyword evidence="11 15" id="KW-0255">Endonuclease</keyword>
<dbReference type="PROSITE" id="PS00517">
    <property type="entry name" value="RNASE_3_1"/>
    <property type="match status" value="1"/>
</dbReference>
<dbReference type="GO" id="GO:0042802">
    <property type="term" value="F:identical protein binding"/>
    <property type="evidence" value="ECO:0007669"/>
    <property type="project" value="UniProtKB-ARBA"/>
</dbReference>
<dbReference type="GO" id="GO:0019843">
    <property type="term" value="F:rRNA binding"/>
    <property type="evidence" value="ECO:0007669"/>
    <property type="project" value="UniProtKB-KW"/>
</dbReference>
<dbReference type="InterPro" id="IPR011907">
    <property type="entry name" value="RNase_III"/>
</dbReference>
<dbReference type="SMART" id="SM00358">
    <property type="entry name" value="DSRM"/>
    <property type="match status" value="1"/>
</dbReference>
<feature type="active site" evidence="15">
    <location>
        <position position="122"/>
    </location>
</feature>
<comment type="cofactor">
    <cofactor evidence="15">
        <name>Mg(2+)</name>
        <dbReference type="ChEBI" id="CHEBI:18420"/>
    </cofactor>
</comment>
<keyword evidence="14 15" id="KW-0694">RNA-binding</keyword>
<reference evidence="18 19" key="1">
    <citation type="submission" date="2018-06" db="EMBL/GenBank/DDBJ databases">
        <authorList>
            <consortium name="Pathogen Informatics"/>
            <person name="Doyle S."/>
        </authorList>
    </citation>
    <scope>NUCLEOTIDE SEQUENCE [LARGE SCALE GENOMIC DNA]</scope>
    <source>
        <strain evidence="18 19">NCTC12221</strain>
    </source>
</reference>
<evidence type="ECO:0000313" key="19">
    <source>
        <dbReference type="Proteomes" id="UP000255335"/>
    </source>
</evidence>
<proteinExistence type="inferred from homology"/>
<feature type="binding site" evidence="15">
    <location>
        <position position="46"/>
    </location>
    <ligand>
        <name>Mg(2+)</name>
        <dbReference type="ChEBI" id="CHEBI:18420"/>
    </ligand>
</feature>
<dbReference type="SUPFAM" id="SSF69065">
    <property type="entry name" value="RNase III domain-like"/>
    <property type="match status" value="1"/>
</dbReference>
<evidence type="ECO:0000259" key="17">
    <source>
        <dbReference type="PROSITE" id="PS50142"/>
    </source>
</evidence>
<sequence>MPKYNPPKNAQILEKKLGYTFKDKKLLLEALTHKSCKSAYNNERLEFLGDAVLDLLVGEFLFRKFPSAKEGELSKLRACIVNEKGFMKLAKSLDLGAFLHISQSEENNKGRQKASILSNAFEALMGAIYLESELTFLKDIVLKLLEQNYAKIDLNSLFTDYKTALQELTQAIYGEIPTYILVSESGPDHQKNFEIALSVNGVEYARAKGSSKKDAQQKSAQIAYEKISALYKNNHQNNDKER</sequence>